<dbReference type="Pfam" id="PF00989">
    <property type="entry name" value="PAS"/>
    <property type="match status" value="1"/>
</dbReference>
<keyword evidence="3" id="KW-1185">Reference proteome</keyword>
<organism evidence="2 3">
    <name type="scientific">Actinomadura latina</name>
    <dbReference type="NCBI Taxonomy" id="163603"/>
    <lineage>
        <taxon>Bacteria</taxon>
        <taxon>Bacillati</taxon>
        <taxon>Actinomycetota</taxon>
        <taxon>Actinomycetes</taxon>
        <taxon>Streptosporangiales</taxon>
        <taxon>Thermomonosporaceae</taxon>
        <taxon>Actinomadura</taxon>
    </lineage>
</organism>
<gene>
    <name evidence="2" type="ORF">HGB48_29125</name>
</gene>
<accession>A0A846ZAI8</accession>
<evidence type="ECO:0000259" key="1">
    <source>
        <dbReference type="PROSITE" id="PS50112"/>
    </source>
</evidence>
<dbReference type="PROSITE" id="PS50112">
    <property type="entry name" value="PAS"/>
    <property type="match status" value="1"/>
</dbReference>
<sequence length="169" mass="17731">MVIADLLGVAKVAAITLNERGRISHWDDTATELFGVAPPRALGRPPAALLRLPREHRGAFEPGGFGHVWCGACTLPRVDDGEPAEVGWWVYPIGGTPGERGVSVLALAADLRRLRRDGIGITIGDLLLAPPDRPAGDAAPARRPAAARLLRVEPALTEPSGDGADTFAA</sequence>
<dbReference type="Gene3D" id="3.30.450.20">
    <property type="entry name" value="PAS domain"/>
    <property type="match status" value="1"/>
</dbReference>
<dbReference type="InterPro" id="IPR013767">
    <property type="entry name" value="PAS_fold"/>
</dbReference>
<dbReference type="EMBL" id="JAAXPI010000061">
    <property type="protein sequence ID" value="NKZ07764.1"/>
    <property type="molecule type" value="Genomic_DNA"/>
</dbReference>
<dbReference type="SUPFAM" id="SSF55785">
    <property type="entry name" value="PYP-like sensor domain (PAS domain)"/>
    <property type="match status" value="1"/>
</dbReference>
<feature type="domain" description="PAS" evidence="1">
    <location>
        <begin position="1"/>
        <end position="44"/>
    </location>
</feature>
<dbReference type="RefSeq" id="WP_168444767.1">
    <property type="nucleotide sequence ID" value="NZ_JAAXPI010000061.1"/>
</dbReference>
<dbReference type="CDD" id="cd00130">
    <property type="entry name" value="PAS"/>
    <property type="match status" value="1"/>
</dbReference>
<dbReference type="GO" id="GO:0006355">
    <property type="term" value="P:regulation of DNA-templated transcription"/>
    <property type="evidence" value="ECO:0007669"/>
    <property type="project" value="InterPro"/>
</dbReference>
<dbReference type="InterPro" id="IPR000014">
    <property type="entry name" value="PAS"/>
</dbReference>
<name>A0A846ZAI8_9ACTN</name>
<dbReference type="InterPro" id="IPR035965">
    <property type="entry name" value="PAS-like_dom_sf"/>
</dbReference>
<proteinExistence type="predicted"/>
<dbReference type="AlphaFoldDB" id="A0A846ZAI8"/>
<evidence type="ECO:0000313" key="3">
    <source>
        <dbReference type="Proteomes" id="UP000579250"/>
    </source>
</evidence>
<feature type="non-terminal residue" evidence="2">
    <location>
        <position position="169"/>
    </location>
</feature>
<dbReference type="Proteomes" id="UP000579250">
    <property type="component" value="Unassembled WGS sequence"/>
</dbReference>
<evidence type="ECO:0000313" key="2">
    <source>
        <dbReference type="EMBL" id="NKZ07764.1"/>
    </source>
</evidence>
<comment type="caution">
    <text evidence="2">The sequence shown here is derived from an EMBL/GenBank/DDBJ whole genome shotgun (WGS) entry which is preliminary data.</text>
</comment>
<protein>
    <submittedName>
        <fullName evidence="2">PAS domain-containing protein</fullName>
    </submittedName>
</protein>
<reference evidence="2 3" key="1">
    <citation type="submission" date="2020-04" db="EMBL/GenBank/DDBJ databases">
        <title>MicrobeNet Type strains.</title>
        <authorList>
            <person name="Nicholson A.C."/>
        </authorList>
    </citation>
    <scope>NUCLEOTIDE SEQUENCE [LARGE SCALE GENOMIC DNA]</scope>
    <source>
        <strain evidence="2 3">ATCC BAA-277</strain>
    </source>
</reference>